<evidence type="ECO:0000313" key="8">
    <source>
        <dbReference type="EMBL" id="KAH8091375.1"/>
    </source>
</evidence>
<comment type="caution">
    <text evidence="8">The sequence shown here is derived from an EMBL/GenBank/DDBJ whole genome shotgun (WGS) entry which is preliminary data.</text>
</comment>
<dbReference type="Proteomes" id="UP000813824">
    <property type="component" value="Unassembled WGS sequence"/>
</dbReference>
<dbReference type="GO" id="GO:0008270">
    <property type="term" value="F:zinc ion binding"/>
    <property type="evidence" value="ECO:0007669"/>
    <property type="project" value="InterPro"/>
</dbReference>
<evidence type="ECO:0000256" key="5">
    <source>
        <dbReference type="ARBA" id="ARBA00023242"/>
    </source>
</evidence>
<feature type="region of interest" description="Disordered" evidence="6">
    <location>
        <begin position="248"/>
        <end position="360"/>
    </location>
</feature>
<dbReference type="GO" id="GO:0000981">
    <property type="term" value="F:DNA-binding transcription factor activity, RNA polymerase II-specific"/>
    <property type="evidence" value="ECO:0007669"/>
    <property type="project" value="InterPro"/>
</dbReference>
<evidence type="ECO:0000256" key="3">
    <source>
        <dbReference type="ARBA" id="ARBA00023015"/>
    </source>
</evidence>
<dbReference type="InterPro" id="IPR050815">
    <property type="entry name" value="TF_fung"/>
</dbReference>
<reference evidence="8" key="1">
    <citation type="journal article" date="2021" name="New Phytol.">
        <title>Evolutionary innovations through gain and loss of genes in the ectomycorrhizal Boletales.</title>
        <authorList>
            <person name="Wu G."/>
            <person name="Miyauchi S."/>
            <person name="Morin E."/>
            <person name="Kuo A."/>
            <person name="Drula E."/>
            <person name="Varga T."/>
            <person name="Kohler A."/>
            <person name="Feng B."/>
            <person name="Cao Y."/>
            <person name="Lipzen A."/>
            <person name="Daum C."/>
            <person name="Hundley H."/>
            <person name="Pangilinan J."/>
            <person name="Johnson J."/>
            <person name="Barry K."/>
            <person name="LaButti K."/>
            <person name="Ng V."/>
            <person name="Ahrendt S."/>
            <person name="Min B."/>
            <person name="Choi I.G."/>
            <person name="Park H."/>
            <person name="Plett J.M."/>
            <person name="Magnuson J."/>
            <person name="Spatafora J.W."/>
            <person name="Nagy L.G."/>
            <person name="Henrissat B."/>
            <person name="Grigoriev I.V."/>
            <person name="Yang Z.L."/>
            <person name="Xu J."/>
            <person name="Martin F.M."/>
        </authorList>
    </citation>
    <scope>NUCLEOTIDE SEQUENCE</scope>
    <source>
        <strain evidence="8">KKN 215</strain>
    </source>
</reference>
<protein>
    <recommendedName>
        <fullName evidence="7">Zn(2)-C6 fungal-type domain-containing protein</fullName>
    </recommendedName>
</protein>
<evidence type="ECO:0000259" key="7">
    <source>
        <dbReference type="PROSITE" id="PS50048"/>
    </source>
</evidence>
<feature type="domain" description="Zn(2)-C6 fungal-type" evidence="7">
    <location>
        <begin position="210"/>
        <end position="239"/>
    </location>
</feature>
<keyword evidence="4" id="KW-0804">Transcription</keyword>
<feature type="compositionally biased region" description="Polar residues" evidence="6">
    <location>
        <begin position="303"/>
        <end position="323"/>
    </location>
</feature>
<dbReference type="OrthoDB" id="2399539at2759"/>
<dbReference type="InterPro" id="IPR001138">
    <property type="entry name" value="Zn2Cys6_DnaBD"/>
</dbReference>
<dbReference type="EMBL" id="JAEVFJ010000036">
    <property type="protein sequence ID" value="KAH8091375.1"/>
    <property type="molecule type" value="Genomic_DNA"/>
</dbReference>
<keyword evidence="3" id="KW-0805">Transcription regulation</keyword>
<evidence type="ECO:0000256" key="6">
    <source>
        <dbReference type="SAM" id="MobiDB-lite"/>
    </source>
</evidence>
<dbReference type="SUPFAM" id="SSF57701">
    <property type="entry name" value="Zn2/Cys6 DNA-binding domain"/>
    <property type="match status" value="1"/>
</dbReference>
<evidence type="ECO:0000256" key="2">
    <source>
        <dbReference type="ARBA" id="ARBA00022723"/>
    </source>
</evidence>
<keyword evidence="2" id="KW-0479">Metal-binding</keyword>
<evidence type="ECO:0000313" key="9">
    <source>
        <dbReference type="Proteomes" id="UP000813824"/>
    </source>
</evidence>
<dbReference type="GO" id="GO:0005634">
    <property type="term" value="C:nucleus"/>
    <property type="evidence" value="ECO:0007669"/>
    <property type="project" value="UniProtKB-SubCell"/>
</dbReference>
<keyword evidence="5" id="KW-0539">Nucleus</keyword>
<gene>
    <name evidence="8" type="ORF">BXZ70DRAFT_1011188</name>
</gene>
<dbReference type="Gene3D" id="4.10.240.10">
    <property type="entry name" value="Zn(2)-C6 fungal-type DNA-binding domain"/>
    <property type="match status" value="1"/>
</dbReference>
<comment type="subcellular location">
    <subcellularLocation>
        <location evidence="1">Nucleus</location>
    </subcellularLocation>
</comment>
<evidence type="ECO:0000256" key="1">
    <source>
        <dbReference type="ARBA" id="ARBA00004123"/>
    </source>
</evidence>
<dbReference type="AlphaFoldDB" id="A0A8K0XLN4"/>
<proteinExistence type="predicted"/>
<dbReference type="CDD" id="cd00067">
    <property type="entry name" value="GAL4"/>
    <property type="match status" value="1"/>
</dbReference>
<evidence type="ECO:0000256" key="4">
    <source>
        <dbReference type="ARBA" id="ARBA00023163"/>
    </source>
</evidence>
<accession>A0A8K0XLN4</accession>
<dbReference type="SMART" id="SM00066">
    <property type="entry name" value="GAL4"/>
    <property type="match status" value="1"/>
</dbReference>
<dbReference type="PANTHER" id="PTHR47338:SF5">
    <property type="entry name" value="ZN(II)2CYS6 TRANSCRIPTION FACTOR (EUROFUNG)"/>
    <property type="match status" value="1"/>
</dbReference>
<sequence length="491" mass="53494">MNYDNGGVFSSQFVLYEPNMDSPRLAQSYHPLDLPLPTSEYTSGPVSYNPPPFRLSDYIHEDVPLDDHPAHHYYPTSDHYQIHSRPFELPRFPDAPQVLHPVSPILLPPAAPNIRVPVDVAAYPFEPVGTRQFEADTVRNAVLHTTPSRAVAQAAIPPRSHPSNSWCVAQQPPTDTATPGQVWSMSGSLDPVTGVFQQTPEHRRMRTRQACEPCRHRKAKCTGEATCARCAKLNLPCVYKDGKNEAGEAKKHLADKQKKRRDSSASSSLGKRRATEDTSPPDTQRAASPKRLKRTATKEDMSCSDTPPSHYSPENSTQGNTDISGSSSPAASPPNSSSTPESDGSPPTLGRLRTVRPGRLDLTDTPMFAVTPVADSRNLDAVSSARRGSLPVPVVPLVRMAELIPRAFSAQPCGYGGTSTTDPIVPLTTMPSTSEALQYPVHPSDLSIFTQSESHALSMEDQLSLEKGLEVLLNDLTWQESMVGSDVPRAE</sequence>
<organism evidence="8 9">
    <name type="scientific">Cristinia sonorae</name>
    <dbReference type="NCBI Taxonomy" id="1940300"/>
    <lineage>
        <taxon>Eukaryota</taxon>
        <taxon>Fungi</taxon>
        <taxon>Dikarya</taxon>
        <taxon>Basidiomycota</taxon>
        <taxon>Agaricomycotina</taxon>
        <taxon>Agaricomycetes</taxon>
        <taxon>Agaricomycetidae</taxon>
        <taxon>Agaricales</taxon>
        <taxon>Pleurotineae</taxon>
        <taxon>Stephanosporaceae</taxon>
        <taxon>Cristinia</taxon>
    </lineage>
</organism>
<name>A0A8K0XLN4_9AGAR</name>
<dbReference type="PROSITE" id="PS00463">
    <property type="entry name" value="ZN2_CY6_FUNGAL_1"/>
    <property type="match status" value="1"/>
</dbReference>
<feature type="compositionally biased region" description="Low complexity" evidence="6">
    <location>
        <begin position="324"/>
        <end position="342"/>
    </location>
</feature>
<feature type="compositionally biased region" description="Polar residues" evidence="6">
    <location>
        <begin position="277"/>
        <end position="286"/>
    </location>
</feature>
<dbReference type="PROSITE" id="PS50048">
    <property type="entry name" value="ZN2_CY6_FUNGAL_2"/>
    <property type="match status" value="1"/>
</dbReference>
<keyword evidence="9" id="KW-1185">Reference proteome</keyword>
<dbReference type="Pfam" id="PF00172">
    <property type="entry name" value="Zn_clus"/>
    <property type="match status" value="1"/>
</dbReference>
<dbReference type="InterPro" id="IPR036864">
    <property type="entry name" value="Zn2-C6_fun-type_DNA-bd_sf"/>
</dbReference>
<dbReference type="PANTHER" id="PTHR47338">
    <property type="entry name" value="ZN(II)2CYS6 TRANSCRIPTION FACTOR (EUROFUNG)-RELATED"/>
    <property type="match status" value="1"/>
</dbReference>